<dbReference type="SUPFAM" id="SSF54001">
    <property type="entry name" value="Cysteine proteinases"/>
    <property type="match status" value="1"/>
</dbReference>
<dbReference type="Gene3D" id="3.40.395.10">
    <property type="entry name" value="Adenoviral Proteinase, Chain A"/>
    <property type="match status" value="1"/>
</dbReference>
<feature type="region of interest" description="Disordered" evidence="5">
    <location>
        <begin position="716"/>
        <end position="788"/>
    </location>
</feature>
<evidence type="ECO:0000259" key="7">
    <source>
        <dbReference type="PROSITE" id="PS50966"/>
    </source>
</evidence>
<evidence type="ECO:0008006" key="10">
    <source>
        <dbReference type="Google" id="ProtNLM"/>
    </source>
</evidence>
<dbReference type="PANTHER" id="PTHR31569">
    <property type="entry name" value="SWIM-TYPE DOMAIN-CONTAINING PROTEIN"/>
    <property type="match status" value="1"/>
</dbReference>
<evidence type="ECO:0000313" key="9">
    <source>
        <dbReference type="Proteomes" id="UP000198211"/>
    </source>
</evidence>
<keyword evidence="4" id="KW-0863">Zinc-finger</keyword>
<dbReference type="STRING" id="4795.A0A225X3F1"/>
<proteinExistence type="inferred from homology"/>
<dbReference type="InterPro" id="IPR007527">
    <property type="entry name" value="Znf_SWIM"/>
</dbReference>
<dbReference type="PROSITE" id="PS50966">
    <property type="entry name" value="ZF_SWIM"/>
    <property type="match status" value="1"/>
</dbReference>
<organism evidence="8 9">
    <name type="scientific">Phytophthora megakarya</name>
    <dbReference type="NCBI Taxonomy" id="4795"/>
    <lineage>
        <taxon>Eukaryota</taxon>
        <taxon>Sar</taxon>
        <taxon>Stramenopiles</taxon>
        <taxon>Oomycota</taxon>
        <taxon>Peronosporomycetes</taxon>
        <taxon>Peronosporales</taxon>
        <taxon>Peronosporaceae</taxon>
        <taxon>Phytophthora</taxon>
    </lineage>
</organism>
<keyword evidence="3" id="KW-0378">Hydrolase</keyword>
<feature type="region of interest" description="Disordered" evidence="5">
    <location>
        <begin position="1172"/>
        <end position="1205"/>
    </location>
</feature>
<dbReference type="GO" id="GO:0006508">
    <property type="term" value="P:proteolysis"/>
    <property type="evidence" value="ECO:0007669"/>
    <property type="project" value="UniProtKB-KW"/>
</dbReference>
<dbReference type="Pfam" id="PF21056">
    <property type="entry name" value="ZSWIM1-3_RNaseH-like"/>
    <property type="match status" value="1"/>
</dbReference>
<dbReference type="InterPro" id="IPR048324">
    <property type="entry name" value="ZSWIM1-3_RNaseH-like"/>
</dbReference>
<feature type="compositionally biased region" description="Acidic residues" evidence="5">
    <location>
        <begin position="739"/>
        <end position="751"/>
    </location>
</feature>
<dbReference type="PANTHER" id="PTHR31569:SF4">
    <property type="entry name" value="SWIM-TYPE DOMAIN-CONTAINING PROTEIN"/>
    <property type="match status" value="1"/>
</dbReference>
<dbReference type="PROSITE" id="PS50600">
    <property type="entry name" value="ULP_PROTEASE"/>
    <property type="match status" value="1"/>
</dbReference>
<dbReference type="InterPro" id="IPR052579">
    <property type="entry name" value="Zinc_finger_SWIM"/>
</dbReference>
<sequence length="1205" mass="136380">MSVTTRSGRYADAPGGTSDVGETVGALAGGGVSTEELAEDGDDGQPDDGSDESVEELRDSHGAVMVTVEGPDVYHTSWEARLSYFTGYCERTLQVLPVKETMSRAERNKRLLRTKKGADTSQLIPQDVDPYQRTYICTHGWRKRKSRSEGSRPRQHIRLTNCPYRFVVQWNVNRKELEVKSGHFVHNHQVSARAFATYPSSRGVDSALVSARVDGMLAVGAKRSRIYDYLLEHDQNVLQVDVDNLVRAHSAALVGGDDNEATARELASFAAVDKENISSVADTAVGETGVISLATSHMRRIFSRFSELLLVDCSHKTNRYNYQLLTFMCMNEFGEGSVVQHSLLEANGDWHMDKAICHFKRSHPTKIKLVRVIIVDKDMNEIRVLEEHFPEARVLICHFHVIKYLKEMRSKPEFGKISTEDAGQIDACIHKMVYADSDASYQDAHEALKGLCERIGVSGFFAYFEKNWNDCQERWVMHRRADLPHFSNHTNNRLESFFGKLKDSVDGSMAMSQSIKALVAFDRRVENEYGYRHARIGQFVNSSYDEEMANVLRFTTPYVAGHVEKEYARALDSVDVIVIRYSCKGWGRKPHKLREDDWRCTCEFSVSMRLPCRHVIAYRKSISVAGALIPWMRIDERWTNPQPQLLQVRQFCYERFSDSSVGGAVKRTRTQAQRYTEAVRATHLIASELADIQDNEEFESMLEFIMQQWRNIRQRTKVSASETPVSDDQGEEGEKIDGDGLDSSEDAETEVDASTVKIKLNPKARKVGRPKMDKKKASSNAKSGRKWYEVAESGRKKAGDATLEQVLGSLDRDRPGLLECQRRLSGILVKFAEVESKKPKFKRLKNPFKRLKNPVLNRDAFYLLPPKLLSACMAILPVSNTRESAISIEDSASQASQPDRLIDTVQIKDIGSFSRQQIEIFKRIDNVKVAVELGIELHAWLHEEGIPALPAQYHGLAQDIATDILNSYPYKDIEGLENLPDYKYTLLYRAQPPTWLTGAALQACCERLIQNNNDCRFAGFVTGSVSKKRTRSVDESPVETSVRERLLNQVTEQGVNTVFLPINFMNSHWCCIVVKVQAKCIYFYDPLGQAPYKNACSAIATRLKVTGLQEYEVIAQNNPIQFDAFSCGVYVCWMFIRLAIRGLRVDMNATALPRRRFELFYFLKTGRLLAVEPETTPPGDDDEDKAPPPSEYQEEEQIPATQVAQ</sequence>
<evidence type="ECO:0000259" key="6">
    <source>
        <dbReference type="PROSITE" id="PS50600"/>
    </source>
</evidence>
<dbReference type="InterPro" id="IPR003653">
    <property type="entry name" value="Peptidase_C48_C"/>
</dbReference>
<evidence type="ECO:0000256" key="3">
    <source>
        <dbReference type="ARBA" id="ARBA00022801"/>
    </source>
</evidence>
<evidence type="ECO:0000256" key="2">
    <source>
        <dbReference type="ARBA" id="ARBA00022670"/>
    </source>
</evidence>
<feature type="compositionally biased region" description="Polar residues" evidence="5">
    <location>
        <begin position="717"/>
        <end position="726"/>
    </location>
</feature>
<evidence type="ECO:0000256" key="5">
    <source>
        <dbReference type="SAM" id="MobiDB-lite"/>
    </source>
</evidence>
<dbReference type="InterPro" id="IPR038765">
    <property type="entry name" value="Papain-like_cys_pep_sf"/>
</dbReference>
<dbReference type="Proteomes" id="UP000198211">
    <property type="component" value="Unassembled WGS sequence"/>
</dbReference>
<dbReference type="AlphaFoldDB" id="A0A225X3F1"/>
<feature type="compositionally biased region" description="Acidic residues" evidence="5">
    <location>
        <begin position="36"/>
        <end position="54"/>
    </location>
</feature>
<gene>
    <name evidence="8" type="ORF">PHMEG_000787</name>
</gene>
<dbReference type="GO" id="GO:0008270">
    <property type="term" value="F:zinc ion binding"/>
    <property type="evidence" value="ECO:0007669"/>
    <property type="project" value="UniProtKB-KW"/>
</dbReference>
<protein>
    <recommendedName>
        <fullName evidence="10">SWIM-type domain-containing protein</fullName>
    </recommendedName>
</protein>
<accession>A0A225X3F1</accession>
<dbReference type="GO" id="GO:0008234">
    <property type="term" value="F:cysteine-type peptidase activity"/>
    <property type="evidence" value="ECO:0007669"/>
    <property type="project" value="InterPro"/>
</dbReference>
<evidence type="ECO:0000256" key="1">
    <source>
        <dbReference type="ARBA" id="ARBA00005234"/>
    </source>
</evidence>
<reference evidence="9" key="1">
    <citation type="submission" date="2017-03" db="EMBL/GenBank/DDBJ databases">
        <title>Phytopthora megakarya and P. palmivora, two closely related causual agents of cacao black pod achieved similar genome size and gene model numbers by different mechanisms.</title>
        <authorList>
            <person name="Ali S."/>
            <person name="Shao J."/>
            <person name="Larry D.J."/>
            <person name="Kronmiller B."/>
            <person name="Shen D."/>
            <person name="Strem M.D."/>
            <person name="Melnick R.L."/>
            <person name="Guiltinan M.J."/>
            <person name="Tyler B.M."/>
            <person name="Meinhardt L.W."/>
            <person name="Bailey B.A."/>
        </authorList>
    </citation>
    <scope>NUCLEOTIDE SEQUENCE [LARGE SCALE GENOMIC DNA]</scope>
    <source>
        <strain evidence="9">zdho120</strain>
    </source>
</reference>
<evidence type="ECO:0000313" key="8">
    <source>
        <dbReference type="EMBL" id="OWZ24212.1"/>
    </source>
</evidence>
<comment type="caution">
    <text evidence="8">The sequence shown here is derived from an EMBL/GenBank/DDBJ whole genome shotgun (WGS) entry which is preliminary data.</text>
</comment>
<evidence type="ECO:0000256" key="4">
    <source>
        <dbReference type="PROSITE-ProRule" id="PRU00325"/>
    </source>
</evidence>
<dbReference type="Pfam" id="PF02902">
    <property type="entry name" value="Peptidase_C48"/>
    <property type="match status" value="1"/>
</dbReference>
<feature type="region of interest" description="Disordered" evidence="5">
    <location>
        <begin position="1"/>
        <end position="58"/>
    </location>
</feature>
<keyword evidence="4" id="KW-0479">Metal-binding</keyword>
<keyword evidence="4" id="KW-0862">Zinc</keyword>
<feature type="domain" description="Ubiquitin-like protease family profile" evidence="6">
    <location>
        <begin position="903"/>
        <end position="1138"/>
    </location>
</feature>
<comment type="similarity">
    <text evidence="1">Belongs to the peptidase C48 family.</text>
</comment>
<dbReference type="EMBL" id="NBNE01000023">
    <property type="protein sequence ID" value="OWZ24212.1"/>
    <property type="molecule type" value="Genomic_DNA"/>
</dbReference>
<keyword evidence="2" id="KW-0645">Protease</keyword>
<feature type="domain" description="SWIM-type" evidence="7">
    <location>
        <begin position="591"/>
        <end position="623"/>
    </location>
</feature>
<keyword evidence="9" id="KW-1185">Reference proteome</keyword>
<name>A0A225X3F1_9STRA</name>
<feature type="compositionally biased region" description="Basic residues" evidence="5">
    <location>
        <begin position="760"/>
        <end position="774"/>
    </location>
</feature>
<dbReference type="OrthoDB" id="124789at2759"/>